<feature type="domain" description="SUZ" evidence="2">
    <location>
        <begin position="70"/>
        <end position="139"/>
    </location>
</feature>
<keyword evidence="4" id="KW-1185">Reference proteome</keyword>
<feature type="compositionally biased region" description="Low complexity" evidence="1">
    <location>
        <begin position="1"/>
        <end position="14"/>
    </location>
</feature>
<dbReference type="EMBL" id="JBBXMP010000004">
    <property type="protein sequence ID" value="KAL0071292.1"/>
    <property type="molecule type" value="Genomic_DNA"/>
</dbReference>
<reference evidence="3 4" key="1">
    <citation type="submission" date="2024-05" db="EMBL/GenBank/DDBJ databases">
        <title>A draft genome resource for the thread blight pathogen Marasmius tenuissimus strain MS-2.</title>
        <authorList>
            <person name="Yulfo-Soto G.E."/>
            <person name="Baruah I.K."/>
            <person name="Amoako-Attah I."/>
            <person name="Bukari Y."/>
            <person name="Meinhardt L.W."/>
            <person name="Bailey B.A."/>
            <person name="Cohen S.P."/>
        </authorList>
    </citation>
    <scope>NUCLEOTIDE SEQUENCE [LARGE SCALE GENOMIC DNA]</scope>
    <source>
        <strain evidence="3 4">MS-2</strain>
    </source>
</reference>
<dbReference type="Pfam" id="PF12752">
    <property type="entry name" value="SUZ"/>
    <property type="match status" value="1"/>
</dbReference>
<dbReference type="Proteomes" id="UP001437256">
    <property type="component" value="Unassembled WGS sequence"/>
</dbReference>
<evidence type="ECO:0000313" key="4">
    <source>
        <dbReference type="Proteomes" id="UP001437256"/>
    </source>
</evidence>
<feature type="region of interest" description="Disordered" evidence="1">
    <location>
        <begin position="1"/>
        <end position="193"/>
    </location>
</feature>
<proteinExistence type="predicted"/>
<comment type="caution">
    <text evidence="3">The sequence shown here is derived from an EMBL/GenBank/DDBJ whole genome shotgun (WGS) entry which is preliminary data.</text>
</comment>
<name>A0ABR3AFE1_9AGAR</name>
<feature type="compositionally biased region" description="Basic and acidic residues" evidence="1">
    <location>
        <begin position="119"/>
        <end position="144"/>
    </location>
</feature>
<feature type="compositionally biased region" description="Polar residues" evidence="1">
    <location>
        <begin position="102"/>
        <end position="116"/>
    </location>
</feature>
<evidence type="ECO:0000256" key="1">
    <source>
        <dbReference type="SAM" id="MobiDB-lite"/>
    </source>
</evidence>
<evidence type="ECO:0000259" key="2">
    <source>
        <dbReference type="PROSITE" id="PS51673"/>
    </source>
</evidence>
<organism evidence="3 4">
    <name type="scientific">Marasmius tenuissimus</name>
    <dbReference type="NCBI Taxonomy" id="585030"/>
    <lineage>
        <taxon>Eukaryota</taxon>
        <taxon>Fungi</taxon>
        <taxon>Dikarya</taxon>
        <taxon>Basidiomycota</taxon>
        <taxon>Agaricomycotina</taxon>
        <taxon>Agaricomycetes</taxon>
        <taxon>Agaricomycetidae</taxon>
        <taxon>Agaricales</taxon>
        <taxon>Marasmiineae</taxon>
        <taxon>Marasmiaceae</taxon>
        <taxon>Marasmius</taxon>
    </lineage>
</organism>
<feature type="compositionally biased region" description="Low complexity" evidence="1">
    <location>
        <begin position="70"/>
        <end position="82"/>
    </location>
</feature>
<evidence type="ECO:0000313" key="3">
    <source>
        <dbReference type="EMBL" id="KAL0071292.1"/>
    </source>
</evidence>
<feature type="compositionally biased region" description="Basic and acidic residues" evidence="1">
    <location>
        <begin position="50"/>
        <end position="62"/>
    </location>
</feature>
<gene>
    <name evidence="3" type="ORF">AAF712_001858</name>
</gene>
<protein>
    <recommendedName>
        <fullName evidence="2">SUZ domain-containing protein</fullName>
    </recommendedName>
</protein>
<feature type="compositionally biased region" description="Acidic residues" evidence="1">
    <location>
        <begin position="38"/>
        <end position="49"/>
    </location>
</feature>
<dbReference type="InterPro" id="IPR024771">
    <property type="entry name" value="SUZ"/>
</dbReference>
<feature type="compositionally biased region" description="Polar residues" evidence="1">
    <location>
        <begin position="163"/>
        <end position="174"/>
    </location>
</feature>
<accession>A0ABR3AFE1</accession>
<sequence length="193" mass="20804">MATTTVASSDSASDWGQPESSTSQRHAPKKFNTVIRDDWEDDDDEEESPSDERNKEIWEEANTKVPAPMPVLSPSSSSHSAMSPPPPAAFQPALKILKRPANATTPAGNRTPSPALSESLKEREARYQEARNRIFNEGDSETKRSTPTPTPTGIARNPHGPTATASSDTHTNEGQAGFGKRRTQATPKAPASK</sequence>
<dbReference type="PROSITE" id="PS51673">
    <property type="entry name" value="SUZ"/>
    <property type="match status" value="1"/>
</dbReference>